<gene>
    <name evidence="2" type="ORF">FHR70_001811</name>
</gene>
<keyword evidence="2" id="KW-0808">Transferase</keyword>
<dbReference type="SUPFAM" id="SSF55729">
    <property type="entry name" value="Acyl-CoA N-acyltransferases (Nat)"/>
    <property type="match status" value="1"/>
</dbReference>
<dbReference type="Proteomes" id="UP000532010">
    <property type="component" value="Unassembled WGS sequence"/>
</dbReference>
<dbReference type="AlphaFoldDB" id="A0A7W4YVS4"/>
<reference evidence="2 3" key="1">
    <citation type="submission" date="2020-08" db="EMBL/GenBank/DDBJ databases">
        <title>The Agave Microbiome: Exploring the role of microbial communities in plant adaptations to desert environments.</title>
        <authorList>
            <person name="Partida-Martinez L.P."/>
        </authorList>
    </citation>
    <scope>NUCLEOTIDE SEQUENCE [LARGE SCALE GENOMIC DNA]</scope>
    <source>
        <strain evidence="2 3">AT3.9</strain>
    </source>
</reference>
<dbReference type="PROSITE" id="PS51186">
    <property type="entry name" value="GNAT"/>
    <property type="match status" value="1"/>
</dbReference>
<dbReference type="InterPro" id="IPR000182">
    <property type="entry name" value="GNAT_dom"/>
</dbReference>
<dbReference type="InterPro" id="IPR016181">
    <property type="entry name" value="Acyl_CoA_acyltransferase"/>
</dbReference>
<dbReference type="CDD" id="cd04301">
    <property type="entry name" value="NAT_SF"/>
    <property type="match status" value="1"/>
</dbReference>
<proteinExistence type="predicted"/>
<comment type="caution">
    <text evidence="2">The sequence shown here is derived from an EMBL/GenBank/DDBJ whole genome shotgun (WGS) entry which is preliminary data.</text>
</comment>
<keyword evidence="3" id="KW-1185">Reference proteome</keyword>
<feature type="domain" description="N-acetyltransferase" evidence="1">
    <location>
        <begin position="19"/>
        <end position="173"/>
    </location>
</feature>
<evidence type="ECO:0000313" key="2">
    <source>
        <dbReference type="EMBL" id="MBB3018757.1"/>
    </source>
</evidence>
<dbReference type="EMBL" id="JACHWB010000002">
    <property type="protein sequence ID" value="MBB3018757.1"/>
    <property type="molecule type" value="Genomic_DNA"/>
</dbReference>
<sequence>MVQAGNYLASEILRDGRTVKIRAIRTADRAGLLAAIGRTSDQSLYRRFFTFKHGFTDQEVDFYVNVDFVSHVALVAVLEEDGQPVIVGGARYIVGPPGQAEVAFAVDDGHQGKGIGAVLLRHLVSLARNAGLSALTADVLPNNTAMLKVFGTSGLGITTRREPDATHIVLQLS</sequence>
<protein>
    <submittedName>
        <fullName evidence="2">GNAT superfamily N-acetyltransferase</fullName>
    </submittedName>
</protein>
<organism evidence="2 3">
    <name type="scientific">Microvirga lupini</name>
    <dbReference type="NCBI Taxonomy" id="420324"/>
    <lineage>
        <taxon>Bacteria</taxon>
        <taxon>Pseudomonadati</taxon>
        <taxon>Pseudomonadota</taxon>
        <taxon>Alphaproteobacteria</taxon>
        <taxon>Hyphomicrobiales</taxon>
        <taxon>Methylobacteriaceae</taxon>
        <taxon>Microvirga</taxon>
    </lineage>
</organism>
<evidence type="ECO:0000259" key="1">
    <source>
        <dbReference type="PROSITE" id="PS51186"/>
    </source>
</evidence>
<dbReference type="GO" id="GO:0016747">
    <property type="term" value="F:acyltransferase activity, transferring groups other than amino-acyl groups"/>
    <property type="evidence" value="ECO:0007669"/>
    <property type="project" value="InterPro"/>
</dbReference>
<dbReference type="Gene3D" id="3.40.630.30">
    <property type="match status" value="1"/>
</dbReference>
<dbReference type="RefSeq" id="WP_183449269.1">
    <property type="nucleotide sequence ID" value="NZ_JACHWB010000002.1"/>
</dbReference>
<name>A0A7W4YVS4_9HYPH</name>
<accession>A0A7W4YVS4</accession>
<evidence type="ECO:0000313" key="3">
    <source>
        <dbReference type="Proteomes" id="UP000532010"/>
    </source>
</evidence>
<dbReference type="Pfam" id="PF00583">
    <property type="entry name" value="Acetyltransf_1"/>
    <property type="match status" value="1"/>
</dbReference>